<dbReference type="InterPro" id="IPR001227">
    <property type="entry name" value="Ac_transferase_dom_sf"/>
</dbReference>
<comment type="catalytic activity">
    <reaction evidence="6 7">
        <text>holo-[ACP] + malonyl-CoA = malonyl-[ACP] + CoA</text>
        <dbReference type="Rhea" id="RHEA:41792"/>
        <dbReference type="Rhea" id="RHEA-COMP:9623"/>
        <dbReference type="Rhea" id="RHEA-COMP:9685"/>
        <dbReference type="ChEBI" id="CHEBI:57287"/>
        <dbReference type="ChEBI" id="CHEBI:57384"/>
        <dbReference type="ChEBI" id="CHEBI:64479"/>
        <dbReference type="ChEBI" id="CHEBI:78449"/>
        <dbReference type="EC" id="2.3.1.39"/>
    </reaction>
</comment>
<dbReference type="PIRSF" id="PIRSF000446">
    <property type="entry name" value="Mct"/>
    <property type="match status" value="1"/>
</dbReference>
<dbReference type="EC" id="2.3.1.39" evidence="2 7"/>
<dbReference type="InterPro" id="IPR004410">
    <property type="entry name" value="Malonyl_CoA-ACP_transAc_FabD"/>
</dbReference>
<dbReference type="Pfam" id="PF00698">
    <property type="entry name" value="Acyl_transf_1"/>
    <property type="match status" value="1"/>
</dbReference>
<dbReference type="OrthoDB" id="9808564at2"/>
<comment type="pathway">
    <text evidence="1">Lipid metabolism; fatty acid biosynthesis.</text>
</comment>
<dbReference type="GO" id="GO:0005829">
    <property type="term" value="C:cytosol"/>
    <property type="evidence" value="ECO:0007669"/>
    <property type="project" value="TreeGrafter"/>
</dbReference>
<dbReference type="SMART" id="SM00827">
    <property type="entry name" value="PKS_AT"/>
    <property type="match status" value="1"/>
</dbReference>
<evidence type="ECO:0000313" key="10">
    <source>
        <dbReference type="EMBL" id="PPI88103.1"/>
    </source>
</evidence>
<evidence type="ECO:0000256" key="3">
    <source>
        <dbReference type="ARBA" id="ARBA00018953"/>
    </source>
</evidence>
<accession>A0A2P5T0M0</accession>
<dbReference type="RefSeq" id="WP_136130713.1">
    <property type="nucleotide sequence ID" value="NZ_PDKT01000001.1"/>
</dbReference>
<evidence type="ECO:0000256" key="1">
    <source>
        <dbReference type="ARBA" id="ARBA00005194"/>
    </source>
</evidence>
<feature type="domain" description="Malonyl-CoA:ACP transacylase (MAT)" evidence="9">
    <location>
        <begin position="7"/>
        <end position="311"/>
    </location>
</feature>
<name>A0A2P5T0M0_9GAMM</name>
<feature type="active site" evidence="8">
    <location>
        <position position="92"/>
    </location>
</feature>
<dbReference type="InterPro" id="IPR024925">
    <property type="entry name" value="Malonyl_CoA-ACP_transAc"/>
</dbReference>
<proteinExistence type="inferred from homology"/>
<dbReference type="SUPFAM" id="SSF52151">
    <property type="entry name" value="FabD/lysophospholipase-like"/>
    <property type="match status" value="1"/>
</dbReference>
<organism evidence="10 11">
    <name type="scientific">Candidatus Pantoea edessiphila</name>
    <dbReference type="NCBI Taxonomy" id="2044610"/>
    <lineage>
        <taxon>Bacteria</taxon>
        <taxon>Pseudomonadati</taxon>
        <taxon>Pseudomonadota</taxon>
        <taxon>Gammaproteobacteria</taxon>
        <taxon>Enterobacterales</taxon>
        <taxon>Erwiniaceae</taxon>
        <taxon>Pantoea</taxon>
    </lineage>
</organism>
<keyword evidence="5 7" id="KW-0012">Acyltransferase</keyword>
<evidence type="ECO:0000256" key="6">
    <source>
        <dbReference type="ARBA" id="ARBA00048462"/>
    </source>
</evidence>
<feature type="active site" evidence="8">
    <location>
        <position position="201"/>
    </location>
</feature>
<evidence type="ECO:0000256" key="7">
    <source>
        <dbReference type="PIRNR" id="PIRNR000446"/>
    </source>
</evidence>
<evidence type="ECO:0000256" key="2">
    <source>
        <dbReference type="ARBA" id="ARBA00013258"/>
    </source>
</evidence>
<dbReference type="PANTHER" id="PTHR42681:SF1">
    <property type="entry name" value="MALONYL-COA-ACYL CARRIER PROTEIN TRANSACYLASE, MITOCHONDRIAL"/>
    <property type="match status" value="1"/>
</dbReference>
<evidence type="ECO:0000256" key="8">
    <source>
        <dbReference type="PIRSR" id="PIRSR000446-1"/>
    </source>
</evidence>
<comment type="caution">
    <text evidence="10">The sequence shown here is derived from an EMBL/GenBank/DDBJ whole genome shotgun (WGS) entry which is preliminary data.</text>
</comment>
<dbReference type="InterPro" id="IPR016036">
    <property type="entry name" value="Malonyl_transacylase_ACP-bd"/>
</dbReference>
<dbReference type="PANTHER" id="PTHR42681">
    <property type="entry name" value="MALONYL-COA-ACYL CARRIER PROTEIN TRANSACYLASE, MITOCHONDRIAL"/>
    <property type="match status" value="1"/>
</dbReference>
<evidence type="ECO:0000313" key="11">
    <source>
        <dbReference type="Proteomes" id="UP000296153"/>
    </source>
</evidence>
<dbReference type="Gene3D" id="3.30.70.250">
    <property type="entry name" value="Malonyl-CoA ACP transacylase, ACP-binding"/>
    <property type="match status" value="1"/>
</dbReference>
<gene>
    <name evidence="10" type="primary">fabD</name>
    <name evidence="10" type="ORF">CRV12_00485</name>
</gene>
<reference evidence="10 11" key="1">
    <citation type="journal article" date="2018" name="Genome Biol. Evol.">
        <title>Cladogenesis and Genomic Streamlining in Extracellular Endosymbionts of Tropical Stink Bugs.</title>
        <authorList>
            <person name="Otero-Bravo A."/>
            <person name="Goffredi S."/>
            <person name="Sabree Z.L."/>
        </authorList>
    </citation>
    <scope>NUCLEOTIDE SEQUENCE [LARGE SCALE GENOMIC DNA]</scope>
    <source>
        <strain evidence="10 11">SoEE</strain>
    </source>
</reference>
<sequence length="311" mass="34526">MTELAFVFPGQGSQHIGMLKDIIKKYSIAKETFQEASYILGYDLLKLINQGPIEDLNDTCKTQPAILAASIAIYRIWQQKGGSLPKLMAGHSLGEYSALVCADVIKFTDTVKLVEFRGKLMQQLVQKRKGAMKAIIGLDAITIQRICKENRKNQIVSIANFNSPDQFVIAGDKKAVDRTSIACKLAGAKQIIPLIITIPAHCLLMKSAASKLAIKLKKIKFKIPSIPVINNVDVQIEYDENAIRNALIRQMYSPVRWIEIIKLIAKKGITKILEIGPSRVLSNLSKRIADNLTYVAINNIDSLLIALEKNK</sequence>
<dbReference type="FunFam" id="3.30.70.250:FF:000001">
    <property type="entry name" value="Malonyl CoA-acyl carrier protein transacylase"/>
    <property type="match status" value="1"/>
</dbReference>
<dbReference type="EMBL" id="PDKT01000001">
    <property type="protein sequence ID" value="PPI88103.1"/>
    <property type="molecule type" value="Genomic_DNA"/>
</dbReference>
<dbReference type="SUPFAM" id="SSF55048">
    <property type="entry name" value="Probable ACP-binding domain of malonyl-CoA ACP transacylase"/>
    <property type="match status" value="1"/>
</dbReference>
<protein>
    <recommendedName>
        <fullName evidence="3 7">Malonyl CoA-acyl carrier protein transacylase</fullName>
        <ecNumber evidence="2 7">2.3.1.39</ecNumber>
    </recommendedName>
</protein>
<evidence type="ECO:0000259" key="9">
    <source>
        <dbReference type="SMART" id="SM00827"/>
    </source>
</evidence>
<dbReference type="AlphaFoldDB" id="A0A2P5T0M0"/>
<dbReference type="InterPro" id="IPR016035">
    <property type="entry name" value="Acyl_Trfase/lysoPLipase"/>
</dbReference>
<dbReference type="UniPathway" id="UPA00094"/>
<dbReference type="NCBIfam" id="TIGR00128">
    <property type="entry name" value="fabD"/>
    <property type="match status" value="1"/>
</dbReference>
<dbReference type="InterPro" id="IPR014043">
    <property type="entry name" value="Acyl_transferase_dom"/>
</dbReference>
<dbReference type="Gene3D" id="3.40.366.10">
    <property type="entry name" value="Malonyl-Coenzyme A Acyl Carrier Protein, domain 2"/>
    <property type="match status" value="1"/>
</dbReference>
<dbReference type="Proteomes" id="UP000296153">
    <property type="component" value="Unassembled WGS sequence"/>
</dbReference>
<evidence type="ECO:0000256" key="5">
    <source>
        <dbReference type="ARBA" id="ARBA00023315"/>
    </source>
</evidence>
<evidence type="ECO:0000256" key="4">
    <source>
        <dbReference type="ARBA" id="ARBA00022679"/>
    </source>
</evidence>
<keyword evidence="4 7" id="KW-0808">Transferase</keyword>
<dbReference type="GO" id="GO:0004314">
    <property type="term" value="F:[acyl-carrier-protein] S-malonyltransferase activity"/>
    <property type="evidence" value="ECO:0007669"/>
    <property type="project" value="UniProtKB-EC"/>
</dbReference>
<comment type="similarity">
    <text evidence="7">Belongs to the fabD family.</text>
</comment>
<dbReference type="InterPro" id="IPR050858">
    <property type="entry name" value="Mal-CoA-ACP_Trans/PKS_FabD"/>
</dbReference>
<dbReference type="GO" id="GO:0006633">
    <property type="term" value="P:fatty acid biosynthetic process"/>
    <property type="evidence" value="ECO:0007669"/>
    <property type="project" value="UniProtKB-UniPathway"/>
</dbReference>